<accession>A0ABV9JIK1</accession>
<evidence type="ECO:0000313" key="2">
    <source>
        <dbReference type="Proteomes" id="UP001595962"/>
    </source>
</evidence>
<keyword evidence="2" id="KW-1185">Reference proteome</keyword>
<dbReference type="RefSeq" id="WP_377332470.1">
    <property type="nucleotide sequence ID" value="NZ_JBHSGB010000005.1"/>
</dbReference>
<comment type="caution">
    <text evidence="1">The sequence shown here is derived from an EMBL/GenBank/DDBJ whole genome shotgun (WGS) entry which is preliminary data.</text>
</comment>
<dbReference type="Proteomes" id="UP001595962">
    <property type="component" value="Unassembled WGS sequence"/>
</dbReference>
<name>A0ABV9JIK1_9GAMM</name>
<dbReference type="EMBL" id="JBHSGB010000005">
    <property type="protein sequence ID" value="MFC4654524.1"/>
    <property type="molecule type" value="Genomic_DNA"/>
</dbReference>
<dbReference type="Pfam" id="PF11173">
    <property type="entry name" value="DUF2960"/>
    <property type="match status" value="1"/>
</dbReference>
<reference evidence="2" key="1">
    <citation type="journal article" date="2019" name="Int. J. Syst. Evol. Microbiol.">
        <title>The Global Catalogue of Microorganisms (GCM) 10K type strain sequencing project: providing services to taxonomists for standard genome sequencing and annotation.</title>
        <authorList>
            <consortium name="The Broad Institute Genomics Platform"/>
            <consortium name="The Broad Institute Genome Sequencing Center for Infectious Disease"/>
            <person name="Wu L."/>
            <person name="Ma J."/>
        </authorList>
    </citation>
    <scope>NUCLEOTIDE SEQUENCE [LARGE SCALE GENOMIC DNA]</scope>
    <source>
        <strain evidence="2">DT28</strain>
    </source>
</reference>
<evidence type="ECO:0000313" key="1">
    <source>
        <dbReference type="EMBL" id="MFC4654524.1"/>
    </source>
</evidence>
<proteinExistence type="predicted"/>
<organism evidence="1 2">
    <name type="scientific">Rheinheimera marina</name>
    <dbReference type="NCBI Taxonomy" id="1774958"/>
    <lineage>
        <taxon>Bacteria</taxon>
        <taxon>Pseudomonadati</taxon>
        <taxon>Pseudomonadota</taxon>
        <taxon>Gammaproteobacteria</taxon>
        <taxon>Chromatiales</taxon>
        <taxon>Chromatiaceae</taxon>
        <taxon>Rheinheimera</taxon>
    </lineage>
</organism>
<protein>
    <submittedName>
        <fullName evidence="1">DUF2960 family protein</fullName>
    </submittedName>
</protein>
<sequence length="83" mass="9296">MARTLQYKFKGVLKQQPFSYDKYHDAFEAAAAAEGIDLTAFRKMEQQVAMTAKGKGALKDYRRNAFAALGFTEVVLLKDEAQS</sequence>
<dbReference type="InterPro" id="IPR021343">
    <property type="entry name" value="DUF2960"/>
</dbReference>
<gene>
    <name evidence="1" type="ORF">ACFO3I_05745</name>
</gene>